<keyword evidence="6" id="KW-0808">Transferase</keyword>
<dbReference type="SUPFAM" id="SSF46785">
    <property type="entry name" value="Winged helix' DNA-binding domain"/>
    <property type="match status" value="1"/>
</dbReference>
<keyword evidence="5 13" id="KW-0032">Aminotransferase</keyword>
<evidence type="ECO:0000256" key="7">
    <source>
        <dbReference type="ARBA" id="ARBA00022898"/>
    </source>
</evidence>
<evidence type="ECO:0000313" key="13">
    <source>
        <dbReference type="EMBL" id="MCG4749461.1"/>
    </source>
</evidence>
<dbReference type="InterPro" id="IPR051446">
    <property type="entry name" value="HTH_trans_reg/aminotransferase"/>
</dbReference>
<dbReference type="GO" id="GO:0003700">
    <property type="term" value="F:DNA-binding transcription factor activity"/>
    <property type="evidence" value="ECO:0007669"/>
    <property type="project" value="InterPro"/>
</dbReference>
<evidence type="ECO:0000256" key="8">
    <source>
        <dbReference type="ARBA" id="ARBA00023015"/>
    </source>
</evidence>
<comment type="similarity">
    <text evidence="3">Belongs to the class-I pyridoxal-phosphate-dependent aminotransferase family.</text>
</comment>
<dbReference type="SMART" id="SM00345">
    <property type="entry name" value="HTH_GNTR"/>
    <property type="match status" value="1"/>
</dbReference>
<dbReference type="FunFam" id="3.40.640.10:FF:000053">
    <property type="entry name" value="Aminotransferase, class I"/>
    <property type="match status" value="1"/>
</dbReference>
<sequence length="513" mass="57559">MNIHIDKSKKIPLYRQIAEQIQAQIVSGEIPEGFRFPSERQLADALGVNRTTILNAYKELKADGLMDSHVGRGTTAVRPGSSRPDSGRPDSGRPDRRPYPREPMWEYLFSDYLKHHDNFDVNKYLEIANQKDVISFAAGIASVDTIPAQAFEGIEDQLITGRERLLVSPVTGFYSLRKVICSYMQKRSCFCQPSEIMVLSGSQQGIDLITRAFINPGDVVIIEEPSFFPAIQAFRLAGAKIMAVPMDGDGMNVEILEQLLARYQPKLIYTMPVFHNPCGVSMSMDRRIRLLELAGRYGIPILEDDPYSELYYEAQPMSPLKSMDQDGHVIYLSTCSKTISPGLRLGWMCASRKLISRLSGIRQLTDLHSSCISQQIVERFMGSRDMEHHLAFIRREYRERRDIMIEALNRYAPPGLSWNRPEGGYYLWCRLPEGVPASELTAKAAAEGVAVLPGVPTYLSPQKGDGHIRLNYTYPPKDRIAGGIEILCSAIRPFIAAQKEEEAVTAGEINPIL</sequence>
<dbReference type="CDD" id="cd00609">
    <property type="entry name" value="AAT_like"/>
    <property type="match status" value="1"/>
</dbReference>
<dbReference type="InterPro" id="IPR036388">
    <property type="entry name" value="WH-like_DNA-bd_sf"/>
</dbReference>
<dbReference type="InterPro" id="IPR004839">
    <property type="entry name" value="Aminotransferase_I/II_large"/>
</dbReference>
<evidence type="ECO:0000256" key="3">
    <source>
        <dbReference type="ARBA" id="ARBA00007441"/>
    </source>
</evidence>
<dbReference type="Gene3D" id="3.40.640.10">
    <property type="entry name" value="Type I PLP-dependent aspartate aminotransferase-like (Major domain)"/>
    <property type="match status" value="1"/>
</dbReference>
<gene>
    <name evidence="13" type="ORF">L0N08_29100</name>
</gene>
<feature type="domain" description="HTH gntR-type" evidence="12">
    <location>
        <begin position="11"/>
        <end position="79"/>
    </location>
</feature>
<feature type="region of interest" description="Disordered" evidence="11">
    <location>
        <begin position="68"/>
        <end position="99"/>
    </location>
</feature>
<dbReference type="CDD" id="cd07377">
    <property type="entry name" value="WHTH_GntR"/>
    <property type="match status" value="1"/>
</dbReference>
<proteinExistence type="inferred from homology"/>
<feature type="compositionally biased region" description="Basic and acidic residues" evidence="11">
    <location>
        <begin position="85"/>
        <end position="99"/>
    </location>
</feature>
<comment type="subunit">
    <text evidence="4">Homodimer.</text>
</comment>
<evidence type="ECO:0000256" key="5">
    <source>
        <dbReference type="ARBA" id="ARBA00022576"/>
    </source>
</evidence>
<dbReference type="PANTHER" id="PTHR46577">
    <property type="entry name" value="HTH-TYPE TRANSCRIPTIONAL REGULATORY PROTEIN GABR"/>
    <property type="match status" value="1"/>
</dbReference>
<dbReference type="InterPro" id="IPR015422">
    <property type="entry name" value="PyrdxlP-dep_Trfase_small"/>
</dbReference>
<keyword evidence="9" id="KW-0238">DNA-binding</keyword>
<dbReference type="SUPFAM" id="SSF53383">
    <property type="entry name" value="PLP-dependent transferases"/>
    <property type="match status" value="1"/>
</dbReference>
<dbReference type="GO" id="GO:0003677">
    <property type="term" value="F:DNA binding"/>
    <property type="evidence" value="ECO:0007669"/>
    <property type="project" value="UniProtKB-KW"/>
</dbReference>
<accession>A0AAW5CAB3</accession>
<dbReference type="Pfam" id="PF00392">
    <property type="entry name" value="GntR"/>
    <property type="match status" value="1"/>
</dbReference>
<evidence type="ECO:0000259" key="12">
    <source>
        <dbReference type="PROSITE" id="PS50949"/>
    </source>
</evidence>
<evidence type="ECO:0000256" key="6">
    <source>
        <dbReference type="ARBA" id="ARBA00022679"/>
    </source>
</evidence>
<dbReference type="PANTHER" id="PTHR46577:SF2">
    <property type="entry name" value="TRANSCRIPTIONAL REGULATORY PROTEIN"/>
    <property type="match status" value="1"/>
</dbReference>
<comment type="caution">
    <text evidence="13">The sequence shown here is derived from an EMBL/GenBank/DDBJ whole genome shotgun (WGS) entry which is preliminary data.</text>
</comment>
<evidence type="ECO:0000256" key="11">
    <source>
        <dbReference type="SAM" id="MobiDB-lite"/>
    </source>
</evidence>
<name>A0AAW5CAB3_9FIRM</name>
<comment type="cofactor">
    <cofactor evidence="1">
        <name>pyridoxal 5'-phosphate</name>
        <dbReference type="ChEBI" id="CHEBI:597326"/>
    </cofactor>
</comment>
<evidence type="ECO:0000256" key="2">
    <source>
        <dbReference type="ARBA" id="ARBA00005384"/>
    </source>
</evidence>
<organism evidence="13 14">
    <name type="scientific">Enterocloster aldenensis</name>
    <dbReference type="NCBI Taxonomy" id="358742"/>
    <lineage>
        <taxon>Bacteria</taxon>
        <taxon>Bacillati</taxon>
        <taxon>Bacillota</taxon>
        <taxon>Clostridia</taxon>
        <taxon>Lachnospirales</taxon>
        <taxon>Lachnospiraceae</taxon>
        <taxon>Enterocloster</taxon>
    </lineage>
</organism>
<keyword evidence="10" id="KW-0804">Transcription</keyword>
<keyword evidence="8" id="KW-0805">Transcription regulation</keyword>
<dbReference type="InterPro" id="IPR036390">
    <property type="entry name" value="WH_DNA-bd_sf"/>
</dbReference>
<evidence type="ECO:0000256" key="10">
    <source>
        <dbReference type="ARBA" id="ARBA00023163"/>
    </source>
</evidence>
<evidence type="ECO:0000313" key="14">
    <source>
        <dbReference type="Proteomes" id="UP001299608"/>
    </source>
</evidence>
<evidence type="ECO:0000256" key="1">
    <source>
        <dbReference type="ARBA" id="ARBA00001933"/>
    </source>
</evidence>
<dbReference type="Pfam" id="PF00155">
    <property type="entry name" value="Aminotran_1_2"/>
    <property type="match status" value="1"/>
</dbReference>
<dbReference type="InterPro" id="IPR000524">
    <property type="entry name" value="Tscrpt_reg_HTH_GntR"/>
</dbReference>
<dbReference type="Gene3D" id="3.90.1150.10">
    <property type="entry name" value="Aspartate Aminotransferase, domain 1"/>
    <property type="match status" value="1"/>
</dbReference>
<dbReference type="RefSeq" id="WP_117557590.1">
    <property type="nucleotide sequence ID" value="NZ_JAKNGE010000068.1"/>
</dbReference>
<evidence type="ECO:0000256" key="4">
    <source>
        <dbReference type="ARBA" id="ARBA00011738"/>
    </source>
</evidence>
<dbReference type="Gene3D" id="1.10.10.10">
    <property type="entry name" value="Winged helix-like DNA-binding domain superfamily/Winged helix DNA-binding domain"/>
    <property type="match status" value="1"/>
</dbReference>
<dbReference type="InterPro" id="IPR015421">
    <property type="entry name" value="PyrdxlP-dep_Trfase_major"/>
</dbReference>
<dbReference type="EMBL" id="JAKNGE010000068">
    <property type="protein sequence ID" value="MCG4749461.1"/>
    <property type="molecule type" value="Genomic_DNA"/>
</dbReference>
<dbReference type="AlphaFoldDB" id="A0AAW5CAB3"/>
<evidence type="ECO:0000256" key="9">
    <source>
        <dbReference type="ARBA" id="ARBA00023125"/>
    </source>
</evidence>
<keyword evidence="7" id="KW-0663">Pyridoxal phosphate</keyword>
<dbReference type="InterPro" id="IPR015424">
    <property type="entry name" value="PyrdxlP-dep_Trfase"/>
</dbReference>
<dbReference type="PROSITE" id="PS50949">
    <property type="entry name" value="HTH_GNTR"/>
    <property type="match status" value="1"/>
</dbReference>
<comment type="similarity">
    <text evidence="2">In the C-terminal section; belongs to the class-I pyridoxal-phosphate-dependent aminotransferase family.</text>
</comment>
<dbReference type="PRINTS" id="PR00035">
    <property type="entry name" value="HTHGNTR"/>
</dbReference>
<dbReference type="Proteomes" id="UP001299608">
    <property type="component" value="Unassembled WGS sequence"/>
</dbReference>
<protein>
    <submittedName>
        <fullName evidence="13">PLP-dependent aminotransferase family protein</fullName>
    </submittedName>
</protein>
<dbReference type="GO" id="GO:0008483">
    <property type="term" value="F:transaminase activity"/>
    <property type="evidence" value="ECO:0007669"/>
    <property type="project" value="UniProtKB-KW"/>
</dbReference>
<reference evidence="13" key="1">
    <citation type="submission" date="2022-01" db="EMBL/GenBank/DDBJ databases">
        <title>Collection of gut derived symbiotic bacterial strains cultured from healthy donors.</title>
        <authorList>
            <person name="Lin H."/>
            <person name="Kohout C."/>
            <person name="Waligurski E."/>
            <person name="Pamer E.G."/>
        </authorList>
    </citation>
    <scope>NUCLEOTIDE SEQUENCE</scope>
    <source>
        <strain evidence="13">DFI.6.55</strain>
    </source>
</reference>
<dbReference type="GO" id="GO:0030170">
    <property type="term" value="F:pyridoxal phosphate binding"/>
    <property type="evidence" value="ECO:0007669"/>
    <property type="project" value="InterPro"/>
</dbReference>